<dbReference type="OrthoDB" id="72325at2759"/>
<organism evidence="7 8">
    <name type="scientific">Thielaviopsis punctulata</name>
    <dbReference type="NCBI Taxonomy" id="72032"/>
    <lineage>
        <taxon>Eukaryota</taxon>
        <taxon>Fungi</taxon>
        <taxon>Dikarya</taxon>
        <taxon>Ascomycota</taxon>
        <taxon>Pezizomycotina</taxon>
        <taxon>Sordariomycetes</taxon>
        <taxon>Hypocreomycetidae</taxon>
        <taxon>Microascales</taxon>
        <taxon>Ceratocystidaceae</taxon>
        <taxon>Thielaviopsis</taxon>
    </lineage>
</organism>
<feature type="coiled-coil region" evidence="4">
    <location>
        <begin position="22"/>
        <end position="49"/>
    </location>
</feature>
<accession>A0A0F4ZB93</accession>
<evidence type="ECO:0000313" key="7">
    <source>
        <dbReference type="EMBL" id="KKA27812.1"/>
    </source>
</evidence>
<dbReference type="Pfam" id="PF18265">
    <property type="entry name" value="Nas2_N"/>
    <property type="match status" value="1"/>
</dbReference>
<keyword evidence="8" id="KW-1185">Reference proteome</keyword>
<dbReference type="GO" id="GO:0005634">
    <property type="term" value="C:nucleus"/>
    <property type="evidence" value="ECO:0007669"/>
    <property type="project" value="TreeGrafter"/>
</dbReference>
<protein>
    <recommendedName>
        <fullName evidence="3">Probable 26S proteasome regulatory subunit p27</fullName>
    </recommendedName>
</protein>
<dbReference type="FunFam" id="2.30.42.10:FF:000107">
    <property type="entry name" value="26S proteasome non-ATPase regulatory subunit 9"/>
    <property type="match status" value="1"/>
</dbReference>
<dbReference type="Pfam" id="PF17820">
    <property type="entry name" value="PDZ_6"/>
    <property type="match status" value="1"/>
</dbReference>
<evidence type="ECO:0000259" key="6">
    <source>
        <dbReference type="Pfam" id="PF18265"/>
    </source>
</evidence>
<dbReference type="GO" id="GO:0070682">
    <property type="term" value="P:proteasome regulatory particle assembly"/>
    <property type="evidence" value="ECO:0007669"/>
    <property type="project" value="InterPro"/>
</dbReference>
<dbReference type="GO" id="GO:0005737">
    <property type="term" value="C:cytoplasm"/>
    <property type="evidence" value="ECO:0007669"/>
    <property type="project" value="TreeGrafter"/>
</dbReference>
<dbReference type="PANTHER" id="PTHR12651">
    <property type="entry name" value="26S PROTEASOME NON-ATPASE REGULATORY SUBUNIT 9"/>
    <property type="match status" value="1"/>
</dbReference>
<evidence type="ECO:0000256" key="2">
    <source>
        <dbReference type="ARBA" id="ARBA00023186"/>
    </source>
</evidence>
<dbReference type="EMBL" id="LAEV01001567">
    <property type="protein sequence ID" value="KKA27812.1"/>
    <property type="molecule type" value="Genomic_DNA"/>
</dbReference>
<proteinExistence type="inferred from homology"/>
<dbReference type="InterPro" id="IPR036034">
    <property type="entry name" value="PDZ_sf"/>
</dbReference>
<name>A0A0F4ZB93_9PEZI</name>
<keyword evidence="4" id="KW-0175">Coiled coil</keyword>
<dbReference type="Gene3D" id="6.10.140.1710">
    <property type="match status" value="1"/>
</dbReference>
<dbReference type="InterPro" id="IPR040815">
    <property type="entry name" value="Nas2_N"/>
</dbReference>
<dbReference type="Gene3D" id="2.30.42.10">
    <property type="match status" value="1"/>
</dbReference>
<comment type="similarity">
    <text evidence="1">Belongs to the proteasome subunit p27 family.</text>
</comment>
<comment type="caution">
    <text evidence="7">The sequence shown here is derived from an EMBL/GenBank/DDBJ whole genome shotgun (WGS) entry which is preliminary data.</text>
</comment>
<dbReference type="PANTHER" id="PTHR12651:SF1">
    <property type="entry name" value="26S PROTEASOME NON-ATPASE REGULATORY SUBUNIT 9"/>
    <property type="match status" value="1"/>
</dbReference>
<evidence type="ECO:0000259" key="5">
    <source>
        <dbReference type="Pfam" id="PF17820"/>
    </source>
</evidence>
<evidence type="ECO:0000256" key="1">
    <source>
        <dbReference type="ARBA" id="ARBA00005256"/>
    </source>
</evidence>
<dbReference type="AlphaFoldDB" id="A0A0F4ZB93"/>
<gene>
    <name evidence="7" type="ORF">TD95_003913</name>
</gene>
<evidence type="ECO:0000313" key="8">
    <source>
        <dbReference type="Proteomes" id="UP000033483"/>
    </source>
</evidence>
<evidence type="ECO:0000256" key="3">
    <source>
        <dbReference type="ARBA" id="ARBA00068021"/>
    </source>
</evidence>
<dbReference type="Proteomes" id="UP000033483">
    <property type="component" value="Unassembled WGS sequence"/>
</dbReference>
<evidence type="ECO:0000256" key="4">
    <source>
        <dbReference type="SAM" id="Coils"/>
    </source>
</evidence>
<feature type="domain" description="Nas2 N-terminal" evidence="6">
    <location>
        <begin position="29"/>
        <end position="107"/>
    </location>
</feature>
<reference evidence="7 8" key="1">
    <citation type="submission" date="2015-03" db="EMBL/GenBank/DDBJ databases">
        <authorList>
            <person name="Radwan O."/>
            <person name="Al-Naeli F.A."/>
            <person name="Rendon G.A."/>
            <person name="Fields C."/>
        </authorList>
    </citation>
    <scope>NUCLEOTIDE SEQUENCE [LARGE SCALE GENOMIC DNA]</scope>
    <source>
        <strain evidence="7">CR-DP1</strain>
    </source>
</reference>
<dbReference type="SUPFAM" id="SSF50156">
    <property type="entry name" value="PDZ domain-like"/>
    <property type="match status" value="1"/>
</dbReference>
<keyword evidence="2" id="KW-0143">Chaperone</keyword>
<dbReference type="InterPro" id="IPR035269">
    <property type="entry name" value="PSMD9"/>
</dbReference>
<sequence>MENENIHAPTIPSGPSTVRAAADNSKLSLAELQAQKDNMEAELRALSGVLDSHGVAMDTPLVTRDGFPRADIDVAQVRTTRSRIIHLRNDYKSLMDVIEKHIHEQFAAMQTAKANGNGTTEEVEAFAPRDHVPEPSLPLFAKVNTVASGSPAAEAGLKPGDHIRAFGYVNASNHDGLARVAECVQGNENQKIVVKISRATTTGIGRVDMQVELTPRRNWGGRGLLGCHILPID</sequence>
<dbReference type="InterPro" id="IPR041489">
    <property type="entry name" value="PDZ_6"/>
</dbReference>
<feature type="domain" description="PDZ" evidence="5">
    <location>
        <begin position="143"/>
        <end position="198"/>
    </location>
</feature>